<sequence>MIDDGVRLKSLSWCIVVTQYINLKIKHNSHASIFMKPSTSLHYRLQINQSEICIPLLASVVLGAGGSGYLVPCPPPHFKRYAMQTTSQVARCCGEIVCLHELTTYTNVSLIYPPENAVAATKPKRRAYLLKRKALTTGFFDQSRTKDADKDKVTISLLRLRAVAVSAYAARDEGSLCETKSTGGSVFGVPLSQCVESERALRRQQHGGSRASLASLGALEKGDDGPDRQLSRRINVGGCYDNQDLEMSQ</sequence>
<feature type="compositionally biased region" description="Basic and acidic residues" evidence="1">
    <location>
        <begin position="220"/>
        <end position="230"/>
    </location>
</feature>
<feature type="region of interest" description="Disordered" evidence="1">
    <location>
        <begin position="202"/>
        <end position="233"/>
    </location>
</feature>
<organism evidence="2">
    <name type="scientific">Spodoptera frugiperda</name>
    <name type="common">Fall armyworm</name>
    <dbReference type="NCBI Taxonomy" id="7108"/>
    <lineage>
        <taxon>Eukaryota</taxon>
        <taxon>Metazoa</taxon>
        <taxon>Ecdysozoa</taxon>
        <taxon>Arthropoda</taxon>
        <taxon>Hexapoda</taxon>
        <taxon>Insecta</taxon>
        <taxon>Pterygota</taxon>
        <taxon>Neoptera</taxon>
        <taxon>Endopterygota</taxon>
        <taxon>Lepidoptera</taxon>
        <taxon>Glossata</taxon>
        <taxon>Ditrysia</taxon>
        <taxon>Noctuoidea</taxon>
        <taxon>Noctuidae</taxon>
        <taxon>Amphipyrinae</taxon>
        <taxon>Spodoptera</taxon>
    </lineage>
</organism>
<evidence type="ECO:0000256" key="1">
    <source>
        <dbReference type="SAM" id="MobiDB-lite"/>
    </source>
</evidence>
<gene>
    <name evidence="2" type="ORF">SFRICE_002024</name>
</gene>
<proteinExistence type="predicted"/>
<protein>
    <submittedName>
        <fullName evidence="2">SFRICE_002024</fullName>
    </submittedName>
</protein>
<evidence type="ECO:0000313" key="2">
    <source>
        <dbReference type="EMBL" id="SOQ53009.1"/>
    </source>
</evidence>
<accession>A0A2H1WIW7</accession>
<reference evidence="2" key="1">
    <citation type="submission" date="2016-07" db="EMBL/GenBank/DDBJ databases">
        <authorList>
            <person name="Bretaudeau A."/>
        </authorList>
    </citation>
    <scope>NUCLEOTIDE SEQUENCE</scope>
    <source>
        <strain evidence="2">Rice</strain>
        <tissue evidence="2">Whole body</tissue>
    </source>
</reference>
<dbReference type="AlphaFoldDB" id="A0A2H1WIW7"/>
<dbReference type="EMBL" id="ODYU01008968">
    <property type="protein sequence ID" value="SOQ53009.1"/>
    <property type="molecule type" value="Genomic_DNA"/>
</dbReference>
<name>A0A2H1WIW7_SPOFR</name>